<evidence type="ECO:0000256" key="2">
    <source>
        <dbReference type="SAM" id="SignalP"/>
    </source>
</evidence>
<dbReference type="AlphaFoldDB" id="A0A9P1CCR5"/>
<feature type="transmembrane region" description="Helical" evidence="1">
    <location>
        <begin position="165"/>
        <end position="185"/>
    </location>
</feature>
<evidence type="ECO:0008006" key="6">
    <source>
        <dbReference type="Google" id="ProtNLM"/>
    </source>
</evidence>
<name>A0A9P1CCR5_9DINO</name>
<feature type="signal peptide" evidence="2">
    <location>
        <begin position="1"/>
        <end position="21"/>
    </location>
</feature>
<organism evidence="3">
    <name type="scientific">Cladocopium goreaui</name>
    <dbReference type="NCBI Taxonomy" id="2562237"/>
    <lineage>
        <taxon>Eukaryota</taxon>
        <taxon>Sar</taxon>
        <taxon>Alveolata</taxon>
        <taxon>Dinophyceae</taxon>
        <taxon>Suessiales</taxon>
        <taxon>Symbiodiniaceae</taxon>
        <taxon>Cladocopium</taxon>
    </lineage>
</organism>
<reference evidence="3" key="1">
    <citation type="submission" date="2022-10" db="EMBL/GenBank/DDBJ databases">
        <authorList>
            <person name="Chen Y."/>
            <person name="Dougan E. K."/>
            <person name="Chan C."/>
            <person name="Rhodes N."/>
            <person name="Thang M."/>
        </authorList>
    </citation>
    <scope>NUCLEOTIDE SEQUENCE</scope>
</reference>
<evidence type="ECO:0000313" key="3">
    <source>
        <dbReference type="EMBL" id="CAI3989140.1"/>
    </source>
</evidence>
<evidence type="ECO:0000313" key="5">
    <source>
        <dbReference type="Proteomes" id="UP001152797"/>
    </source>
</evidence>
<keyword evidence="1" id="KW-1133">Transmembrane helix</keyword>
<feature type="transmembrane region" description="Helical" evidence="1">
    <location>
        <begin position="409"/>
        <end position="433"/>
    </location>
</feature>
<dbReference type="Proteomes" id="UP001152797">
    <property type="component" value="Unassembled WGS sequence"/>
</dbReference>
<feature type="transmembrane region" description="Helical" evidence="1">
    <location>
        <begin position="368"/>
        <end position="388"/>
    </location>
</feature>
<protein>
    <recommendedName>
        <fullName evidence="6">Gustatory receptor</fullName>
    </recommendedName>
</protein>
<dbReference type="OrthoDB" id="10283074at2759"/>
<dbReference type="EMBL" id="CAMXCT020001336">
    <property type="protein sequence ID" value="CAL1142515.1"/>
    <property type="molecule type" value="Genomic_DNA"/>
</dbReference>
<dbReference type="EMBL" id="CAMXCT010001336">
    <property type="protein sequence ID" value="CAI3989140.1"/>
    <property type="molecule type" value="Genomic_DNA"/>
</dbReference>
<keyword evidence="1" id="KW-0472">Membrane</keyword>
<dbReference type="EMBL" id="CAMXCT030001336">
    <property type="protein sequence ID" value="CAL4776452.1"/>
    <property type="molecule type" value="Genomic_DNA"/>
</dbReference>
<feature type="transmembrane region" description="Helical" evidence="1">
    <location>
        <begin position="323"/>
        <end position="343"/>
    </location>
</feature>
<proteinExistence type="predicted"/>
<keyword evidence="2" id="KW-0732">Signal</keyword>
<keyword evidence="5" id="KW-1185">Reference proteome</keyword>
<keyword evidence="1" id="KW-0812">Transmembrane</keyword>
<feature type="transmembrane region" description="Helical" evidence="1">
    <location>
        <begin position="115"/>
        <end position="138"/>
    </location>
</feature>
<sequence length="480" mass="54973">MLCRLKHGALAVACFSAPVLACVDNSTNATVTGQAHDSILWWTHPYEVFHLEEVTIVVLVAITLMVDSVQHQLAKYTRSRGFWSDDFEEDTLHEIDHRSREPMAYLLFNRGTAEFTVLGIIACIVWACNRTGVFYAIYELTEDVEDIALPQDAAGYHHNVESVHMHLFVTYFLYYAIMACSIFVAGRWMRSWAASNVVYKRQIRAFRAGKDCSEEFIESDWPPEHVTLRQTFLMSVSSWRKASDRLDTKLQAVVQKYRAEMDEDRIQEFLTTRFPFTPYVVENYRDMLENMVIVRLETLACIGVIEGVQATFHRFQVDFDFSYAWIGVFALVLAVLYLYSWIFHHKLLRGQYLKEDLSNEALVKLSSVPGRICLLIQVCSLLFCFALTRPLAHSYVWILSQARSIAHSVACLILIPIAGLLLGNLLAQLAVVLSCLPQRPVNEARIRLIWDRHILARIVSSGDIKQVAVKEVMSDRQQSF</sequence>
<comment type="caution">
    <text evidence="3">The sequence shown here is derived from an EMBL/GenBank/DDBJ whole genome shotgun (WGS) entry which is preliminary data.</text>
</comment>
<evidence type="ECO:0000256" key="1">
    <source>
        <dbReference type="SAM" id="Phobius"/>
    </source>
</evidence>
<accession>A0A9P1CCR5</accession>
<gene>
    <name evidence="3" type="ORF">C1SCF055_LOCUS16234</name>
</gene>
<evidence type="ECO:0000313" key="4">
    <source>
        <dbReference type="EMBL" id="CAL4776452.1"/>
    </source>
</evidence>
<reference evidence="4 5" key="2">
    <citation type="submission" date="2024-05" db="EMBL/GenBank/DDBJ databases">
        <authorList>
            <person name="Chen Y."/>
            <person name="Shah S."/>
            <person name="Dougan E. K."/>
            <person name="Thang M."/>
            <person name="Chan C."/>
        </authorList>
    </citation>
    <scope>NUCLEOTIDE SEQUENCE [LARGE SCALE GENOMIC DNA]</scope>
</reference>
<feature type="chain" id="PRO_5043270299" description="Gustatory receptor" evidence="2">
    <location>
        <begin position="22"/>
        <end position="480"/>
    </location>
</feature>